<evidence type="ECO:0000256" key="3">
    <source>
        <dbReference type="ARBA" id="ARBA00022801"/>
    </source>
</evidence>
<dbReference type="InterPro" id="IPR029058">
    <property type="entry name" value="AB_hydrolase_fold"/>
</dbReference>
<dbReference type="PIRSF" id="PIRSF001112">
    <property type="entry name" value="Epoxide_hydrolase"/>
    <property type="match status" value="1"/>
</dbReference>
<evidence type="ECO:0000256" key="2">
    <source>
        <dbReference type="ARBA" id="ARBA00022797"/>
    </source>
</evidence>
<dbReference type="PANTHER" id="PTHR21661">
    <property type="entry name" value="EPOXIDE HYDROLASE 1-RELATED"/>
    <property type="match status" value="1"/>
</dbReference>
<evidence type="ECO:0000259" key="4">
    <source>
        <dbReference type="Pfam" id="PF06441"/>
    </source>
</evidence>
<dbReference type="InterPro" id="IPR010497">
    <property type="entry name" value="Epoxide_hydro_N"/>
</dbReference>
<sequence>MTQTTAKLQNTGQSAEKETIRPFQVNISDAELSDLRRRIEATRMPSKELVADRSQGVQLATMQALANYWTKEYDWRKCEAKLNALPQFTTQIDGVEIHFIHIRSKHENALPLIMSHGWPGSVIELLDTVGPLTDPTAHGGTPDEAFHLVLPSLPGYGFSGEPAELGWDAGRTALAWAELMRRLGYDRYVAQGGDVGALVTDLMGRQRVHGLVGIHLNLLTAVLAVGDQLPKDSEQEKTAAEALATFKQNGFGYFLEMATRPQTIGYSLMDSPLGLAAWMLDHDTDSYYKIARAFVDGKPTGNLTRDQILDNITLYWLTGTGPSTARSYWEDGRALATALASGQAPPPVLVPVGFTTFPGEIWASPLSWVRAVYPDLAYFNEVDKGGHFASWEEPTLFTSELRKAFKSLR</sequence>
<gene>
    <name evidence="5" type="ORF">ACFPIB_04550</name>
</gene>
<dbReference type="Pfam" id="PF06441">
    <property type="entry name" value="EHN"/>
    <property type="match status" value="1"/>
</dbReference>
<proteinExistence type="inferred from homology"/>
<accession>A0ABW0EAH4</accession>
<feature type="domain" description="Epoxide hydrolase N-terminal" evidence="4">
    <location>
        <begin position="20"/>
        <end position="124"/>
    </location>
</feature>
<name>A0ABW0EAH4_9BACT</name>
<dbReference type="SUPFAM" id="SSF53474">
    <property type="entry name" value="alpha/beta-Hydrolases"/>
    <property type="match status" value="1"/>
</dbReference>
<keyword evidence="3 5" id="KW-0378">Hydrolase</keyword>
<comment type="caution">
    <text evidence="5">The sequence shown here is derived from an EMBL/GenBank/DDBJ whole genome shotgun (WGS) entry which is preliminary data.</text>
</comment>
<evidence type="ECO:0000256" key="1">
    <source>
        <dbReference type="ARBA" id="ARBA00010088"/>
    </source>
</evidence>
<keyword evidence="6" id="KW-1185">Reference proteome</keyword>
<dbReference type="InterPro" id="IPR000639">
    <property type="entry name" value="Epox_hydrolase-like"/>
</dbReference>
<dbReference type="EMBL" id="JBHSKT010000002">
    <property type="protein sequence ID" value="MFC5269869.1"/>
    <property type="molecule type" value="Genomic_DNA"/>
</dbReference>
<dbReference type="PRINTS" id="PR00412">
    <property type="entry name" value="EPOXHYDRLASE"/>
</dbReference>
<dbReference type="PANTHER" id="PTHR21661:SF35">
    <property type="entry name" value="EPOXIDE HYDROLASE"/>
    <property type="match status" value="1"/>
</dbReference>
<keyword evidence="2" id="KW-0058">Aromatic hydrocarbons catabolism</keyword>
<evidence type="ECO:0000313" key="5">
    <source>
        <dbReference type="EMBL" id="MFC5269869.1"/>
    </source>
</evidence>
<protein>
    <submittedName>
        <fullName evidence="5">Epoxide hydrolase family protein</fullName>
        <ecNumber evidence="5">3.-.-.-</ecNumber>
    </submittedName>
</protein>
<dbReference type="EC" id="3.-.-.-" evidence="5"/>
<organism evidence="5 6">
    <name type="scientific">Adhaeribacter terreus</name>
    <dbReference type="NCBI Taxonomy" id="529703"/>
    <lineage>
        <taxon>Bacteria</taxon>
        <taxon>Pseudomonadati</taxon>
        <taxon>Bacteroidota</taxon>
        <taxon>Cytophagia</taxon>
        <taxon>Cytophagales</taxon>
        <taxon>Hymenobacteraceae</taxon>
        <taxon>Adhaeribacter</taxon>
    </lineage>
</organism>
<reference evidence="6" key="1">
    <citation type="journal article" date="2019" name="Int. J. Syst. Evol. Microbiol.">
        <title>The Global Catalogue of Microorganisms (GCM) 10K type strain sequencing project: providing services to taxonomists for standard genome sequencing and annotation.</title>
        <authorList>
            <consortium name="The Broad Institute Genomics Platform"/>
            <consortium name="The Broad Institute Genome Sequencing Center for Infectious Disease"/>
            <person name="Wu L."/>
            <person name="Ma J."/>
        </authorList>
    </citation>
    <scope>NUCLEOTIDE SEQUENCE [LARGE SCALE GENOMIC DNA]</scope>
    <source>
        <strain evidence="6">KACC 12602</strain>
    </source>
</reference>
<comment type="similarity">
    <text evidence="1">Belongs to the peptidase S33 family.</text>
</comment>
<dbReference type="InterPro" id="IPR016292">
    <property type="entry name" value="Epoxide_hydrolase"/>
</dbReference>
<dbReference type="Proteomes" id="UP001596161">
    <property type="component" value="Unassembled WGS sequence"/>
</dbReference>
<dbReference type="Gene3D" id="3.40.50.1820">
    <property type="entry name" value="alpha/beta hydrolase"/>
    <property type="match status" value="1"/>
</dbReference>
<evidence type="ECO:0000313" key="6">
    <source>
        <dbReference type="Proteomes" id="UP001596161"/>
    </source>
</evidence>
<dbReference type="RefSeq" id="WP_378016249.1">
    <property type="nucleotide sequence ID" value="NZ_JBHSKT010000002.1"/>
</dbReference>
<dbReference type="GO" id="GO:0016787">
    <property type="term" value="F:hydrolase activity"/>
    <property type="evidence" value="ECO:0007669"/>
    <property type="project" value="UniProtKB-KW"/>
</dbReference>